<dbReference type="Proteomes" id="UP000298030">
    <property type="component" value="Unassembled WGS sequence"/>
</dbReference>
<dbReference type="AlphaFoldDB" id="A0A4Y7S022"/>
<dbReference type="EMBL" id="QPFP01000391">
    <property type="protein sequence ID" value="TEB14396.1"/>
    <property type="molecule type" value="Genomic_DNA"/>
</dbReference>
<reference evidence="1 2" key="1">
    <citation type="journal article" date="2019" name="Nat. Ecol. Evol.">
        <title>Megaphylogeny resolves global patterns of mushroom evolution.</title>
        <authorList>
            <person name="Varga T."/>
            <person name="Krizsan K."/>
            <person name="Foldi C."/>
            <person name="Dima B."/>
            <person name="Sanchez-Garcia M."/>
            <person name="Sanchez-Ramirez S."/>
            <person name="Szollosi G.J."/>
            <person name="Szarkandi J.G."/>
            <person name="Papp V."/>
            <person name="Albert L."/>
            <person name="Andreopoulos W."/>
            <person name="Angelini C."/>
            <person name="Antonin V."/>
            <person name="Barry K.W."/>
            <person name="Bougher N.L."/>
            <person name="Buchanan P."/>
            <person name="Buyck B."/>
            <person name="Bense V."/>
            <person name="Catcheside P."/>
            <person name="Chovatia M."/>
            <person name="Cooper J."/>
            <person name="Damon W."/>
            <person name="Desjardin D."/>
            <person name="Finy P."/>
            <person name="Geml J."/>
            <person name="Haridas S."/>
            <person name="Hughes K."/>
            <person name="Justo A."/>
            <person name="Karasinski D."/>
            <person name="Kautmanova I."/>
            <person name="Kiss B."/>
            <person name="Kocsube S."/>
            <person name="Kotiranta H."/>
            <person name="LaButti K.M."/>
            <person name="Lechner B.E."/>
            <person name="Liimatainen K."/>
            <person name="Lipzen A."/>
            <person name="Lukacs Z."/>
            <person name="Mihaltcheva S."/>
            <person name="Morgado L.N."/>
            <person name="Niskanen T."/>
            <person name="Noordeloos M.E."/>
            <person name="Ohm R.A."/>
            <person name="Ortiz-Santana B."/>
            <person name="Ovrebo C."/>
            <person name="Racz N."/>
            <person name="Riley R."/>
            <person name="Savchenko A."/>
            <person name="Shiryaev A."/>
            <person name="Soop K."/>
            <person name="Spirin V."/>
            <person name="Szebenyi C."/>
            <person name="Tomsovsky M."/>
            <person name="Tulloss R.E."/>
            <person name="Uehling J."/>
            <person name="Grigoriev I.V."/>
            <person name="Vagvolgyi C."/>
            <person name="Papp T."/>
            <person name="Martin F.M."/>
            <person name="Miettinen O."/>
            <person name="Hibbett D.S."/>
            <person name="Nagy L.G."/>
        </authorList>
    </citation>
    <scope>NUCLEOTIDE SEQUENCE [LARGE SCALE GENOMIC DNA]</scope>
    <source>
        <strain evidence="1 2">FP101781</strain>
    </source>
</reference>
<gene>
    <name evidence="1" type="ORF">FA13DRAFT_878943</name>
</gene>
<sequence>MAPALATELLELIVDSLEYDEQHIQDLLSLCSTARGFVRCCQIHLFRNVTLYHPISSRRPEVSRVYLRKFKKGLLFVQSVTQRPDLALYVKTLEYWMPSDIVGGGTRAKDFSIVIQAVANMTRISKLTLGFDKKLAVPSFLAMRSTIWKTAIESLIQQPPLTHLALHHIIPFPLDLLLKAVHLRDLEAVNSCLECC</sequence>
<protein>
    <recommendedName>
        <fullName evidence="3">F-box domain-containing protein</fullName>
    </recommendedName>
</protein>
<accession>A0A4Y7S022</accession>
<evidence type="ECO:0008006" key="3">
    <source>
        <dbReference type="Google" id="ProtNLM"/>
    </source>
</evidence>
<evidence type="ECO:0000313" key="1">
    <source>
        <dbReference type="EMBL" id="TEB14396.1"/>
    </source>
</evidence>
<comment type="caution">
    <text evidence="1">The sequence shown here is derived from an EMBL/GenBank/DDBJ whole genome shotgun (WGS) entry which is preliminary data.</text>
</comment>
<organism evidence="1 2">
    <name type="scientific">Coprinellus micaceus</name>
    <name type="common">Glistening ink-cap mushroom</name>
    <name type="synonym">Coprinus micaceus</name>
    <dbReference type="NCBI Taxonomy" id="71717"/>
    <lineage>
        <taxon>Eukaryota</taxon>
        <taxon>Fungi</taxon>
        <taxon>Dikarya</taxon>
        <taxon>Basidiomycota</taxon>
        <taxon>Agaricomycotina</taxon>
        <taxon>Agaricomycetes</taxon>
        <taxon>Agaricomycetidae</taxon>
        <taxon>Agaricales</taxon>
        <taxon>Agaricineae</taxon>
        <taxon>Psathyrellaceae</taxon>
        <taxon>Coprinellus</taxon>
    </lineage>
</organism>
<name>A0A4Y7S022_COPMI</name>
<keyword evidence="2" id="KW-1185">Reference proteome</keyword>
<evidence type="ECO:0000313" key="2">
    <source>
        <dbReference type="Proteomes" id="UP000298030"/>
    </source>
</evidence>
<proteinExistence type="predicted"/>